<feature type="active site" evidence="6">
    <location>
        <position position="212"/>
    </location>
</feature>
<name>A0AAD4JK26_PERFH</name>
<dbReference type="Proteomes" id="UP001190926">
    <property type="component" value="Unassembled WGS sequence"/>
</dbReference>
<reference evidence="8 9" key="1">
    <citation type="journal article" date="2021" name="Nat. Commun.">
        <title>Incipient diploidization of the medicinal plant Perilla within 10,000 years.</title>
        <authorList>
            <person name="Zhang Y."/>
            <person name="Shen Q."/>
            <person name="Leng L."/>
            <person name="Zhang D."/>
            <person name="Chen S."/>
            <person name="Shi Y."/>
            <person name="Ning Z."/>
            <person name="Chen S."/>
        </authorList>
    </citation>
    <scope>NUCLEOTIDE SEQUENCE [LARGE SCALE GENOMIC DNA]</scope>
    <source>
        <strain evidence="9">cv. PC099</strain>
    </source>
</reference>
<dbReference type="PANTHER" id="PTHR43570">
    <property type="entry name" value="ALDEHYDE DEHYDROGENASE"/>
    <property type="match status" value="1"/>
</dbReference>
<comment type="similarity">
    <text evidence="1 5">Belongs to the aldehyde dehydrogenase family.</text>
</comment>
<dbReference type="InterPro" id="IPR016161">
    <property type="entry name" value="Ald_DH/histidinol_DH"/>
</dbReference>
<dbReference type="Pfam" id="PF00171">
    <property type="entry name" value="Aldedh"/>
    <property type="match status" value="1"/>
</dbReference>
<feature type="active site" evidence="6">
    <location>
        <position position="247"/>
    </location>
</feature>
<dbReference type="PIRSF" id="PIRSF036492">
    <property type="entry name" value="ALDH"/>
    <property type="match status" value="1"/>
</dbReference>
<evidence type="ECO:0000256" key="3">
    <source>
        <dbReference type="ARBA" id="ARBA00023027"/>
    </source>
</evidence>
<dbReference type="SUPFAM" id="SSF53720">
    <property type="entry name" value="ALDH-like"/>
    <property type="match status" value="1"/>
</dbReference>
<comment type="catalytic activity">
    <reaction evidence="4">
        <text>an aldehyde + NAD(+) + H2O = a carboxylate + NADH + 2 H(+)</text>
        <dbReference type="Rhea" id="RHEA:16185"/>
        <dbReference type="ChEBI" id="CHEBI:15377"/>
        <dbReference type="ChEBI" id="CHEBI:15378"/>
        <dbReference type="ChEBI" id="CHEBI:17478"/>
        <dbReference type="ChEBI" id="CHEBI:29067"/>
        <dbReference type="ChEBI" id="CHEBI:57540"/>
        <dbReference type="ChEBI" id="CHEBI:57945"/>
        <dbReference type="EC" id="1.2.1.3"/>
    </reaction>
</comment>
<evidence type="ECO:0000256" key="5">
    <source>
        <dbReference type="PIRNR" id="PIRNR036492"/>
    </source>
</evidence>
<sequence length="478" mass="52098">MAVLDAEAAVRELRSTYATGKTKSYEWRVSQLKSLLKIVTLHKEDIIDALRSDLKKPEFESVIHEISVVSASCKLALKELPRWMKPQKVKTTLISFPSSAKIVSEPFGVVLVISAWNFPFALSLDPVIGAIAAGNAVVLKPSETAPATSSLLAKLLGKYMDPSAVKVVEGTVPETTALLEQKWDKILYTGGSTVGRIVLTAAAKHLTPVVLELGGKCPVVLDSKINLKVAARRIIAGKWGCNNGQACISPDYVITTKEFVSEVVNVLSAELEKFFGKDPLQSKELSSIINGHHFNRLVKLLDDEEVSGKIVHGGHRDKFNLKIAPTIILDVSGDSPIMNEEIFGPILPIITVDKIEESFGVINAEEKPLAAYLFTNDKKLVEKFVKDIPAGGMIINDTVLHFLEPGLPFGGVGESGMGAYHGKFSFDAFSHKKPLLKRCFAIDISARYPPYTPGKQRFLQAVLQGNLLAILRSLGSCW</sequence>
<accession>A0AAD4JK26</accession>
<dbReference type="FunFam" id="3.40.605.10:FF:000004">
    <property type="entry name" value="Aldehyde dehydrogenase"/>
    <property type="match status" value="1"/>
</dbReference>
<dbReference type="Gene3D" id="3.40.605.10">
    <property type="entry name" value="Aldehyde Dehydrogenase, Chain A, domain 1"/>
    <property type="match status" value="1"/>
</dbReference>
<keyword evidence="3" id="KW-0520">NAD</keyword>
<dbReference type="Gene3D" id="3.40.309.10">
    <property type="entry name" value="Aldehyde Dehydrogenase, Chain A, domain 2"/>
    <property type="match status" value="1"/>
</dbReference>
<feature type="domain" description="Aldehyde dehydrogenase" evidence="7">
    <location>
        <begin position="5"/>
        <end position="433"/>
    </location>
</feature>
<organism evidence="8 9">
    <name type="scientific">Perilla frutescens var. hirtella</name>
    <name type="common">Perilla citriodora</name>
    <name type="synonym">Perilla setoyensis</name>
    <dbReference type="NCBI Taxonomy" id="608512"/>
    <lineage>
        <taxon>Eukaryota</taxon>
        <taxon>Viridiplantae</taxon>
        <taxon>Streptophyta</taxon>
        <taxon>Embryophyta</taxon>
        <taxon>Tracheophyta</taxon>
        <taxon>Spermatophyta</taxon>
        <taxon>Magnoliopsida</taxon>
        <taxon>eudicotyledons</taxon>
        <taxon>Gunneridae</taxon>
        <taxon>Pentapetalae</taxon>
        <taxon>asterids</taxon>
        <taxon>lamiids</taxon>
        <taxon>Lamiales</taxon>
        <taxon>Lamiaceae</taxon>
        <taxon>Nepetoideae</taxon>
        <taxon>Elsholtzieae</taxon>
        <taxon>Perilla</taxon>
    </lineage>
</organism>
<dbReference type="InterPro" id="IPR012394">
    <property type="entry name" value="Aldehyde_DH_NAD(P)"/>
</dbReference>
<keyword evidence="9" id="KW-1185">Reference proteome</keyword>
<dbReference type="EMBL" id="SDAM02000037">
    <property type="protein sequence ID" value="KAH6835295.1"/>
    <property type="molecule type" value="Genomic_DNA"/>
</dbReference>
<evidence type="ECO:0000256" key="6">
    <source>
        <dbReference type="PIRSR" id="PIRSR036492-1"/>
    </source>
</evidence>
<dbReference type="AlphaFoldDB" id="A0AAD4JK26"/>
<dbReference type="InterPro" id="IPR015590">
    <property type="entry name" value="Aldehyde_DH_dom"/>
</dbReference>
<protein>
    <recommendedName>
        <fullName evidence="5">Aldehyde dehydrogenase</fullName>
    </recommendedName>
</protein>
<comment type="caution">
    <text evidence="8">The sequence shown here is derived from an EMBL/GenBank/DDBJ whole genome shotgun (WGS) entry which is preliminary data.</text>
</comment>
<evidence type="ECO:0000256" key="4">
    <source>
        <dbReference type="ARBA" id="ARBA00049194"/>
    </source>
</evidence>
<dbReference type="PANTHER" id="PTHR43570:SF16">
    <property type="entry name" value="ALDEHYDE DEHYDROGENASE TYPE III, ISOFORM Q"/>
    <property type="match status" value="1"/>
</dbReference>
<evidence type="ECO:0000256" key="2">
    <source>
        <dbReference type="ARBA" id="ARBA00023002"/>
    </source>
</evidence>
<dbReference type="FunFam" id="3.40.309.10:FF:000003">
    <property type="entry name" value="Aldehyde dehydrogenase"/>
    <property type="match status" value="1"/>
</dbReference>
<dbReference type="GO" id="GO:0004029">
    <property type="term" value="F:aldehyde dehydrogenase (NAD+) activity"/>
    <property type="evidence" value="ECO:0007669"/>
    <property type="project" value="UniProtKB-EC"/>
</dbReference>
<dbReference type="GO" id="GO:0005737">
    <property type="term" value="C:cytoplasm"/>
    <property type="evidence" value="ECO:0007669"/>
    <property type="project" value="TreeGrafter"/>
</dbReference>
<gene>
    <name evidence="8" type="ORF">C2S53_015001</name>
</gene>
<dbReference type="InterPro" id="IPR016163">
    <property type="entry name" value="Ald_DH_C"/>
</dbReference>
<proteinExistence type="inferred from homology"/>
<evidence type="ECO:0000313" key="8">
    <source>
        <dbReference type="EMBL" id="KAH6835295.1"/>
    </source>
</evidence>
<keyword evidence="2 5" id="KW-0560">Oxidoreductase</keyword>
<dbReference type="GO" id="GO:0006081">
    <property type="term" value="P:aldehyde metabolic process"/>
    <property type="evidence" value="ECO:0007669"/>
    <property type="project" value="InterPro"/>
</dbReference>
<evidence type="ECO:0000259" key="7">
    <source>
        <dbReference type="Pfam" id="PF00171"/>
    </source>
</evidence>
<evidence type="ECO:0000256" key="1">
    <source>
        <dbReference type="ARBA" id="ARBA00009986"/>
    </source>
</evidence>
<dbReference type="InterPro" id="IPR016162">
    <property type="entry name" value="Ald_DH_N"/>
</dbReference>
<dbReference type="GO" id="GO:0009737">
    <property type="term" value="P:response to abscisic acid"/>
    <property type="evidence" value="ECO:0007669"/>
    <property type="project" value="UniProtKB-ARBA"/>
</dbReference>
<evidence type="ECO:0000313" key="9">
    <source>
        <dbReference type="Proteomes" id="UP001190926"/>
    </source>
</evidence>